<accession>A0A3A3GD87</accession>
<dbReference type="EMBL" id="QYZD01000024">
    <property type="protein sequence ID" value="RJG21473.1"/>
    <property type="molecule type" value="Genomic_DNA"/>
</dbReference>
<evidence type="ECO:0000256" key="1">
    <source>
        <dbReference type="ARBA" id="ARBA00004141"/>
    </source>
</evidence>
<dbReference type="OrthoDB" id="3182222at2"/>
<comment type="caution">
    <text evidence="7">The sequence shown here is derived from an EMBL/GenBank/DDBJ whole genome shotgun (WGS) entry which is preliminary data.</text>
</comment>
<keyword evidence="4 5" id="KW-0472">Membrane</keyword>
<comment type="subcellular location">
    <subcellularLocation>
        <location evidence="1">Membrane</location>
        <topology evidence="1">Multi-pass membrane protein</topology>
    </subcellularLocation>
</comment>
<evidence type="ECO:0000256" key="4">
    <source>
        <dbReference type="ARBA" id="ARBA00023136"/>
    </source>
</evidence>
<dbReference type="RefSeq" id="WP_119795545.1">
    <property type="nucleotide sequence ID" value="NZ_QYZD01000024.1"/>
</dbReference>
<dbReference type="Pfam" id="PF12698">
    <property type="entry name" value="ABC2_membrane_3"/>
    <property type="match status" value="1"/>
</dbReference>
<evidence type="ECO:0000256" key="2">
    <source>
        <dbReference type="ARBA" id="ARBA00022692"/>
    </source>
</evidence>
<reference evidence="7 8" key="1">
    <citation type="submission" date="2018-09" db="EMBL/GenBank/DDBJ databases">
        <title>Paenibacillus SK2017-BO5.</title>
        <authorList>
            <person name="Piskunova J.V."/>
            <person name="Dubiley S.A."/>
            <person name="Severinov K.V."/>
        </authorList>
    </citation>
    <scope>NUCLEOTIDE SEQUENCE [LARGE SCALE GENOMIC DNA]</scope>
    <source>
        <strain evidence="7 8">BO5</strain>
    </source>
</reference>
<name>A0A3A3GD87_PANTH</name>
<dbReference type="GO" id="GO:0140359">
    <property type="term" value="F:ABC-type transporter activity"/>
    <property type="evidence" value="ECO:0007669"/>
    <property type="project" value="InterPro"/>
</dbReference>
<feature type="transmembrane region" description="Helical" evidence="5">
    <location>
        <begin position="51"/>
        <end position="71"/>
    </location>
</feature>
<feature type="transmembrane region" description="Helical" evidence="5">
    <location>
        <begin position="120"/>
        <end position="146"/>
    </location>
</feature>
<keyword evidence="3 5" id="KW-1133">Transmembrane helix</keyword>
<dbReference type="AlphaFoldDB" id="A0A3A3GD87"/>
<feature type="transmembrane region" description="Helical" evidence="5">
    <location>
        <begin position="153"/>
        <end position="174"/>
    </location>
</feature>
<evidence type="ECO:0000256" key="5">
    <source>
        <dbReference type="SAM" id="Phobius"/>
    </source>
</evidence>
<feature type="transmembrane region" description="Helical" evidence="5">
    <location>
        <begin position="20"/>
        <end position="39"/>
    </location>
</feature>
<keyword evidence="2 5" id="KW-0812">Transmembrane</keyword>
<evidence type="ECO:0000259" key="6">
    <source>
        <dbReference type="Pfam" id="PF12698"/>
    </source>
</evidence>
<dbReference type="GO" id="GO:0016020">
    <property type="term" value="C:membrane"/>
    <property type="evidence" value="ECO:0007669"/>
    <property type="project" value="UniProtKB-SubCell"/>
</dbReference>
<proteinExistence type="predicted"/>
<dbReference type="Proteomes" id="UP000266177">
    <property type="component" value="Unassembled WGS sequence"/>
</dbReference>
<feature type="transmembrane region" description="Helical" evidence="5">
    <location>
        <begin position="92"/>
        <end position="114"/>
    </location>
</feature>
<dbReference type="InterPro" id="IPR013525">
    <property type="entry name" value="ABC2_TM"/>
</dbReference>
<dbReference type="PANTHER" id="PTHR43471:SF1">
    <property type="entry name" value="ABC TRANSPORTER PERMEASE PROTEIN NOSY-RELATED"/>
    <property type="match status" value="1"/>
</dbReference>
<feature type="transmembrane region" description="Helical" evidence="5">
    <location>
        <begin position="207"/>
        <end position="229"/>
    </location>
</feature>
<organism evidence="7 8">
    <name type="scientific">Paenibacillus thiaminolyticus</name>
    <name type="common">Bacillus thiaminolyticus</name>
    <dbReference type="NCBI Taxonomy" id="49283"/>
    <lineage>
        <taxon>Bacteria</taxon>
        <taxon>Bacillati</taxon>
        <taxon>Bacillota</taxon>
        <taxon>Bacilli</taxon>
        <taxon>Bacillales</taxon>
        <taxon>Paenibacillaceae</taxon>
        <taxon>Paenibacillus</taxon>
    </lineage>
</organism>
<feature type="domain" description="ABC-2 type transporter transmembrane" evidence="6">
    <location>
        <begin position="56"/>
        <end position="224"/>
    </location>
</feature>
<protein>
    <submittedName>
        <fullName evidence="7">ABC transporter permease</fullName>
    </submittedName>
</protein>
<evidence type="ECO:0000256" key="3">
    <source>
        <dbReference type="ARBA" id="ARBA00022989"/>
    </source>
</evidence>
<evidence type="ECO:0000313" key="7">
    <source>
        <dbReference type="EMBL" id="RJG21473.1"/>
    </source>
</evidence>
<evidence type="ECO:0000313" key="8">
    <source>
        <dbReference type="Proteomes" id="UP000266177"/>
    </source>
</evidence>
<dbReference type="PANTHER" id="PTHR43471">
    <property type="entry name" value="ABC TRANSPORTER PERMEASE"/>
    <property type="match status" value="1"/>
</dbReference>
<gene>
    <name evidence="7" type="ORF">DQX05_21650</name>
</gene>
<sequence length="236" mass="25874">MTYAWKRISAIVEKEWKDCFRNPVLLSTAVLPIIFAFLFRGREKVGTSMLSMPINMALTMTGAFVLAMMVAEEKEKHTLRVLMLSPVRPFEVLIGKSAIAAMMTVAAIILTLLIADTPSLSPLALIILLVPSIVMYLAIGTLIGLLSPTSMEISFLGMPLLLLFLMGPMFGSLLNLPAVDLMISYLPTEQLSLACSKLWNGGTLADALPHAGIIVIWMAACLLLCYTTYRTKRYDA</sequence>